<dbReference type="UniPathway" id="UPA00344"/>
<evidence type="ECO:0000256" key="8">
    <source>
        <dbReference type="ARBA" id="ARBA00022842"/>
    </source>
</evidence>
<keyword evidence="5 11" id="KW-0500">Molybdenum</keyword>
<dbReference type="NCBIfam" id="TIGR00177">
    <property type="entry name" value="molyb_syn"/>
    <property type="match status" value="1"/>
</dbReference>
<gene>
    <name evidence="14" type="ORF">A6A05_06340</name>
</gene>
<keyword evidence="6 11" id="KW-0808">Transferase</keyword>
<accession>A0A178N185</accession>
<comment type="catalytic activity">
    <reaction evidence="10">
        <text>adenylyl-molybdopterin + molybdate = Mo-molybdopterin + AMP + H(+)</text>
        <dbReference type="Rhea" id="RHEA:35047"/>
        <dbReference type="ChEBI" id="CHEBI:15378"/>
        <dbReference type="ChEBI" id="CHEBI:36264"/>
        <dbReference type="ChEBI" id="CHEBI:62727"/>
        <dbReference type="ChEBI" id="CHEBI:71302"/>
        <dbReference type="ChEBI" id="CHEBI:456215"/>
        <dbReference type="EC" id="2.10.1.1"/>
    </reaction>
</comment>
<proteinExistence type="inferred from homology"/>
<evidence type="ECO:0000256" key="10">
    <source>
        <dbReference type="ARBA" id="ARBA00047317"/>
    </source>
</evidence>
<dbReference type="InterPro" id="IPR001453">
    <property type="entry name" value="MoaB/Mog_dom"/>
</dbReference>
<dbReference type="SUPFAM" id="SSF63882">
    <property type="entry name" value="MoeA N-terminal region -like"/>
    <property type="match status" value="1"/>
</dbReference>
<dbReference type="Gene3D" id="2.170.190.11">
    <property type="entry name" value="Molybdopterin biosynthesis moea protein, domain 3"/>
    <property type="match status" value="1"/>
</dbReference>
<evidence type="ECO:0000256" key="5">
    <source>
        <dbReference type="ARBA" id="ARBA00022505"/>
    </source>
</evidence>
<dbReference type="NCBIfam" id="NF045515">
    <property type="entry name" value="Glp_gephyrin"/>
    <property type="match status" value="1"/>
</dbReference>
<keyword evidence="15" id="KW-1185">Reference proteome</keyword>
<reference evidence="14 15" key="1">
    <citation type="submission" date="2016-04" db="EMBL/GenBank/DDBJ databases">
        <title>Draft genome sequence of freshwater magnetotactic bacteria Magnetospirillum marisnigri SP-1 and Magnetospirillum moscoviense BB-1.</title>
        <authorList>
            <person name="Koziaeva V."/>
            <person name="Dziuba M.V."/>
            <person name="Ivanov T.M."/>
            <person name="Kuznetsov B."/>
            <person name="Grouzdev D.S."/>
        </authorList>
    </citation>
    <scope>NUCLEOTIDE SEQUENCE [LARGE SCALE GENOMIC DNA]</scope>
    <source>
        <strain evidence="14 15">BB-1</strain>
    </source>
</reference>
<evidence type="ECO:0000313" key="15">
    <source>
        <dbReference type="Proteomes" id="UP000078543"/>
    </source>
</evidence>
<evidence type="ECO:0000256" key="7">
    <source>
        <dbReference type="ARBA" id="ARBA00022723"/>
    </source>
</evidence>
<comment type="similarity">
    <text evidence="4 11">Belongs to the MoeA family.</text>
</comment>
<evidence type="ECO:0000259" key="13">
    <source>
        <dbReference type="SMART" id="SM00852"/>
    </source>
</evidence>
<dbReference type="CDD" id="cd00887">
    <property type="entry name" value="MoeA"/>
    <property type="match status" value="1"/>
</dbReference>
<evidence type="ECO:0000256" key="11">
    <source>
        <dbReference type="RuleBase" id="RU365090"/>
    </source>
</evidence>
<dbReference type="Gene3D" id="2.40.340.10">
    <property type="entry name" value="MoeA, C-terminal, domain IV"/>
    <property type="match status" value="1"/>
</dbReference>
<dbReference type="InterPro" id="IPR038987">
    <property type="entry name" value="MoeA-like"/>
</dbReference>
<evidence type="ECO:0000256" key="1">
    <source>
        <dbReference type="ARBA" id="ARBA00001946"/>
    </source>
</evidence>
<dbReference type="InterPro" id="IPR036135">
    <property type="entry name" value="MoeA_linker/N_sf"/>
</dbReference>
<dbReference type="RefSeq" id="WP_068496954.1">
    <property type="nucleotide sequence ID" value="NZ_LWQU01000032.1"/>
</dbReference>
<dbReference type="AlphaFoldDB" id="A0A178N185"/>
<dbReference type="InterPro" id="IPR036425">
    <property type="entry name" value="MoaB/Mog-like_dom_sf"/>
</dbReference>
<organism evidence="14 15">
    <name type="scientific">Magnetospirillum moscoviense</name>
    <dbReference type="NCBI Taxonomy" id="1437059"/>
    <lineage>
        <taxon>Bacteria</taxon>
        <taxon>Pseudomonadati</taxon>
        <taxon>Pseudomonadota</taxon>
        <taxon>Alphaproteobacteria</taxon>
        <taxon>Rhodospirillales</taxon>
        <taxon>Rhodospirillaceae</taxon>
        <taxon>Magnetospirillum</taxon>
    </lineage>
</organism>
<dbReference type="InterPro" id="IPR036688">
    <property type="entry name" value="MoeA_C_domain_IV_sf"/>
</dbReference>
<dbReference type="PANTHER" id="PTHR10192:SF5">
    <property type="entry name" value="GEPHYRIN"/>
    <property type="match status" value="1"/>
</dbReference>
<protein>
    <recommendedName>
        <fullName evidence="11">Molybdopterin molybdenumtransferase</fullName>
        <ecNumber evidence="11">2.10.1.1</ecNumber>
    </recommendedName>
</protein>
<dbReference type="SUPFAM" id="SSF53218">
    <property type="entry name" value="Molybdenum cofactor biosynthesis proteins"/>
    <property type="match status" value="1"/>
</dbReference>
<sequence length="400" mass="41042">MITVDVALERVLAGLAPTATEVVALPAALGRVLAEDACARLAHPPSDVSAMDGYAVRAEDIAGPGSRLTVIGESGAGHPFAGTIGPGQTVRIFTGAPMAKGADSVVMQEDTARDGDTVTITVPQAAGRHVRPQGADFSVGDCLLKAGTLLGPRQIGLAAAMNLPWLTVRRRPRIAILSTGDEIVMPGDPVGTAQIVSSNGPALAAIIAQAGGEPVQLGIAKDSRDSLSAMIKAAAGCDLLVTSGGASVGDYDLVQDVLAEQGLELDFWKIAIRPGKPLMYGKLKHVPVLGLPGNPVSAMVCAYVFLLPMLRALQGLTPVVPPVAARLGGPVKANDGRQDYQRARLERRPDGSLVATPFPRQDSAVVSGLAAAGCLLIRPPHAPEGKEGDPVLVMPLPDGG</sequence>
<evidence type="ECO:0000256" key="2">
    <source>
        <dbReference type="ARBA" id="ARBA00002901"/>
    </source>
</evidence>
<dbReference type="OrthoDB" id="9804758at2"/>
<dbReference type="InterPro" id="IPR005111">
    <property type="entry name" value="MoeA_C_domain_IV"/>
</dbReference>
<dbReference type="Pfam" id="PF03453">
    <property type="entry name" value="MoeA_N"/>
    <property type="match status" value="1"/>
</dbReference>
<keyword evidence="9 11" id="KW-0501">Molybdenum cofactor biosynthesis</keyword>
<comment type="function">
    <text evidence="2 11">Catalyzes the insertion of molybdate into adenylated molybdopterin with the concomitant release of AMP.</text>
</comment>
<evidence type="ECO:0000256" key="9">
    <source>
        <dbReference type="ARBA" id="ARBA00023150"/>
    </source>
</evidence>
<dbReference type="FunFam" id="3.40.980.10:FF:000004">
    <property type="entry name" value="Molybdopterin molybdenumtransferase"/>
    <property type="match status" value="1"/>
</dbReference>
<dbReference type="GO" id="GO:0006777">
    <property type="term" value="P:Mo-molybdopterin cofactor biosynthetic process"/>
    <property type="evidence" value="ECO:0007669"/>
    <property type="project" value="UniProtKB-UniRule"/>
</dbReference>
<dbReference type="SMART" id="SM00852">
    <property type="entry name" value="MoCF_biosynth"/>
    <property type="match status" value="1"/>
</dbReference>
<feature type="region of interest" description="Disordered" evidence="12">
    <location>
        <begin position="380"/>
        <end position="400"/>
    </location>
</feature>
<dbReference type="GO" id="GO:0046872">
    <property type="term" value="F:metal ion binding"/>
    <property type="evidence" value="ECO:0007669"/>
    <property type="project" value="UniProtKB-UniRule"/>
</dbReference>
<dbReference type="Pfam" id="PF00994">
    <property type="entry name" value="MoCF_biosynth"/>
    <property type="match status" value="1"/>
</dbReference>
<evidence type="ECO:0000256" key="4">
    <source>
        <dbReference type="ARBA" id="ARBA00010763"/>
    </source>
</evidence>
<dbReference type="GO" id="GO:0005829">
    <property type="term" value="C:cytosol"/>
    <property type="evidence" value="ECO:0007669"/>
    <property type="project" value="TreeGrafter"/>
</dbReference>
<keyword evidence="8 11" id="KW-0460">Magnesium</keyword>
<name>A0A178N185_9PROT</name>
<evidence type="ECO:0000256" key="12">
    <source>
        <dbReference type="SAM" id="MobiDB-lite"/>
    </source>
</evidence>
<dbReference type="GO" id="GO:0061599">
    <property type="term" value="F:molybdopterin molybdotransferase activity"/>
    <property type="evidence" value="ECO:0007669"/>
    <property type="project" value="UniProtKB-UniRule"/>
</dbReference>
<dbReference type="SUPFAM" id="SSF63867">
    <property type="entry name" value="MoeA C-terminal domain-like"/>
    <property type="match status" value="1"/>
</dbReference>
<dbReference type="EC" id="2.10.1.1" evidence="11"/>
<dbReference type="FunFam" id="2.170.190.11:FF:000001">
    <property type="entry name" value="Molybdopterin molybdenumtransferase"/>
    <property type="match status" value="1"/>
</dbReference>
<dbReference type="Proteomes" id="UP000078543">
    <property type="component" value="Unassembled WGS sequence"/>
</dbReference>
<evidence type="ECO:0000256" key="3">
    <source>
        <dbReference type="ARBA" id="ARBA00005046"/>
    </source>
</evidence>
<keyword evidence="7 11" id="KW-0479">Metal-binding</keyword>
<dbReference type="EMBL" id="LWQU01000032">
    <property type="protein sequence ID" value="OAN64498.1"/>
    <property type="molecule type" value="Genomic_DNA"/>
</dbReference>
<evidence type="ECO:0000313" key="14">
    <source>
        <dbReference type="EMBL" id="OAN64498.1"/>
    </source>
</evidence>
<dbReference type="InterPro" id="IPR005110">
    <property type="entry name" value="MoeA_linker/N"/>
</dbReference>
<comment type="pathway">
    <text evidence="3 11">Cofactor biosynthesis; molybdopterin biosynthesis.</text>
</comment>
<evidence type="ECO:0000256" key="6">
    <source>
        <dbReference type="ARBA" id="ARBA00022679"/>
    </source>
</evidence>
<dbReference type="Gene3D" id="3.90.105.10">
    <property type="entry name" value="Molybdopterin biosynthesis moea protein, domain 2"/>
    <property type="match status" value="1"/>
</dbReference>
<dbReference type="STRING" id="1437059.A6A05_06340"/>
<feature type="domain" description="MoaB/Mog" evidence="13">
    <location>
        <begin position="175"/>
        <end position="312"/>
    </location>
</feature>
<dbReference type="PANTHER" id="PTHR10192">
    <property type="entry name" value="MOLYBDOPTERIN BIOSYNTHESIS PROTEIN"/>
    <property type="match status" value="1"/>
</dbReference>
<dbReference type="Pfam" id="PF03454">
    <property type="entry name" value="MoeA_C"/>
    <property type="match status" value="1"/>
</dbReference>
<comment type="caution">
    <text evidence="14">The sequence shown here is derived from an EMBL/GenBank/DDBJ whole genome shotgun (WGS) entry which is preliminary data.</text>
</comment>
<dbReference type="Gene3D" id="3.40.980.10">
    <property type="entry name" value="MoaB/Mog-like domain"/>
    <property type="match status" value="1"/>
</dbReference>
<comment type="cofactor">
    <cofactor evidence="1 11">
        <name>Mg(2+)</name>
        <dbReference type="ChEBI" id="CHEBI:18420"/>
    </cofactor>
</comment>